<reference evidence="3" key="1">
    <citation type="submission" date="2020-11" db="EMBL/GenBank/DDBJ databases">
        <title>Nocardioides sp. CBS4Y-1, whole genome shotgun sequence.</title>
        <authorList>
            <person name="Tuo L."/>
        </authorList>
    </citation>
    <scope>NUCLEOTIDE SEQUENCE</scope>
    <source>
        <strain evidence="3">CBS4Y-1</strain>
    </source>
</reference>
<keyword evidence="1" id="KW-0472">Membrane</keyword>
<keyword evidence="1" id="KW-1133">Transmembrane helix</keyword>
<dbReference type="Proteomes" id="UP000656804">
    <property type="component" value="Unassembled WGS sequence"/>
</dbReference>
<dbReference type="EMBL" id="JADIVZ010000013">
    <property type="protein sequence ID" value="MBF4163604.1"/>
    <property type="molecule type" value="Genomic_DNA"/>
</dbReference>
<dbReference type="Pfam" id="PF20177">
    <property type="entry name" value="DUF6542"/>
    <property type="match status" value="1"/>
</dbReference>
<proteinExistence type="predicted"/>
<feature type="domain" description="DUF6542" evidence="2">
    <location>
        <begin position="21"/>
        <end position="126"/>
    </location>
</feature>
<dbReference type="AlphaFoldDB" id="A0A930V413"/>
<keyword evidence="1" id="KW-0812">Transmembrane</keyword>
<feature type="transmembrane region" description="Helical" evidence="1">
    <location>
        <begin position="43"/>
        <end position="61"/>
    </location>
</feature>
<name>A0A930V413_9ACTN</name>
<evidence type="ECO:0000256" key="1">
    <source>
        <dbReference type="SAM" id="Phobius"/>
    </source>
</evidence>
<evidence type="ECO:0000313" key="4">
    <source>
        <dbReference type="Proteomes" id="UP000656804"/>
    </source>
</evidence>
<feature type="transmembrane region" description="Helical" evidence="1">
    <location>
        <begin position="66"/>
        <end position="87"/>
    </location>
</feature>
<feature type="transmembrane region" description="Helical" evidence="1">
    <location>
        <begin position="107"/>
        <end position="127"/>
    </location>
</feature>
<protein>
    <recommendedName>
        <fullName evidence="2">DUF6542 domain-containing protein</fullName>
    </recommendedName>
</protein>
<comment type="caution">
    <text evidence="3">The sequence shown here is derived from an EMBL/GenBank/DDBJ whole genome shotgun (WGS) entry which is preliminary data.</text>
</comment>
<organism evidence="3 4">
    <name type="scientific">Nocardioides acrostichi</name>
    <dbReference type="NCBI Taxonomy" id="2784339"/>
    <lineage>
        <taxon>Bacteria</taxon>
        <taxon>Bacillati</taxon>
        <taxon>Actinomycetota</taxon>
        <taxon>Actinomycetes</taxon>
        <taxon>Propionibacteriales</taxon>
        <taxon>Nocardioidaceae</taxon>
        <taxon>Nocardioides</taxon>
    </lineage>
</organism>
<evidence type="ECO:0000313" key="3">
    <source>
        <dbReference type="EMBL" id="MBF4163604.1"/>
    </source>
</evidence>
<accession>A0A930V413</accession>
<dbReference type="RefSeq" id="WP_194504863.1">
    <property type="nucleotide sequence ID" value="NZ_JADIVZ010000013.1"/>
</dbReference>
<keyword evidence="4" id="KW-1185">Reference proteome</keyword>
<dbReference type="InterPro" id="IPR046672">
    <property type="entry name" value="DUF6542"/>
</dbReference>
<gene>
    <name evidence="3" type="ORF">ISG29_18120</name>
</gene>
<evidence type="ECO:0000259" key="2">
    <source>
        <dbReference type="Pfam" id="PF20177"/>
    </source>
</evidence>
<sequence length="133" mass="13412">MSQTHAGRTPALPQEAAPSLVVLALALLLTAVAADGLLSPGLGRVLDVGFLLTCLAVGLLVRHGDFFVAGVLPPLALTGVLTLVALTSPGVLAGGDTGWLGSTFAGLAHHSTALVLGWVTALVTLLMRDQLDS</sequence>